<feature type="transmembrane region" description="Helical" evidence="2">
    <location>
        <begin position="316"/>
        <end position="339"/>
    </location>
</feature>
<sequence>MLSRLYKSETGPLPIVAVPLSLSSAKSMADLLRGPKGTGLPAALWAARLAVVLAGAASAAALARTSIPYSLSLLSSSLPRAWSAFRSWLSPPYLFAAIHFIIIVIWKLSDQMHSRDIHPHSDADPQSTKLGDPVSRKPSVEIWNEIGMDPSESESRSPDPVEQEKSSDESCVTEESECRSTVPTSVENDTMDATWKAIMEATASPARPQLRKSETWERPERAEKLLERAPVTPATPATGKPVFRHSATFKETSGWRGREVLGTGHEELDQSFPIKGQLRRRIIPIRRLVLETLDMVGGEDRAVADWKILICLDLTVTLHLVVFICLLLVAVELGIFSLGPII</sequence>
<dbReference type="AlphaFoldDB" id="A0A9D5C6S4"/>
<comment type="caution">
    <text evidence="4">The sequence shown here is derived from an EMBL/GenBank/DDBJ whole genome shotgun (WGS) entry which is preliminary data.</text>
</comment>
<reference evidence="4" key="1">
    <citation type="submission" date="2021-03" db="EMBL/GenBank/DDBJ databases">
        <authorList>
            <person name="Li Z."/>
            <person name="Yang C."/>
        </authorList>
    </citation>
    <scope>NUCLEOTIDE SEQUENCE</scope>
    <source>
        <strain evidence="4">Dzin_1.0</strain>
        <tissue evidence="4">Leaf</tissue>
    </source>
</reference>
<evidence type="ECO:0000313" key="5">
    <source>
        <dbReference type="Proteomes" id="UP001085076"/>
    </source>
</evidence>
<feature type="region of interest" description="Disordered" evidence="1">
    <location>
        <begin position="115"/>
        <end position="185"/>
    </location>
</feature>
<keyword evidence="2" id="KW-1133">Transmembrane helix</keyword>
<evidence type="ECO:0000256" key="1">
    <source>
        <dbReference type="SAM" id="MobiDB-lite"/>
    </source>
</evidence>
<organism evidence="4 5">
    <name type="scientific">Dioscorea zingiberensis</name>
    <dbReference type="NCBI Taxonomy" id="325984"/>
    <lineage>
        <taxon>Eukaryota</taxon>
        <taxon>Viridiplantae</taxon>
        <taxon>Streptophyta</taxon>
        <taxon>Embryophyta</taxon>
        <taxon>Tracheophyta</taxon>
        <taxon>Spermatophyta</taxon>
        <taxon>Magnoliopsida</taxon>
        <taxon>Liliopsida</taxon>
        <taxon>Dioscoreales</taxon>
        <taxon>Dioscoreaceae</taxon>
        <taxon>Dioscorea</taxon>
    </lineage>
</organism>
<reference evidence="4" key="2">
    <citation type="journal article" date="2022" name="Hortic Res">
        <title>The genome of Dioscorea zingiberensis sheds light on the biosynthesis, origin and evolution of the medicinally important diosgenin saponins.</title>
        <authorList>
            <person name="Li Y."/>
            <person name="Tan C."/>
            <person name="Li Z."/>
            <person name="Guo J."/>
            <person name="Li S."/>
            <person name="Chen X."/>
            <person name="Wang C."/>
            <person name="Dai X."/>
            <person name="Yang H."/>
            <person name="Song W."/>
            <person name="Hou L."/>
            <person name="Xu J."/>
            <person name="Tong Z."/>
            <person name="Xu A."/>
            <person name="Yuan X."/>
            <person name="Wang W."/>
            <person name="Yang Q."/>
            <person name="Chen L."/>
            <person name="Sun Z."/>
            <person name="Wang K."/>
            <person name="Pan B."/>
            <person name="Chen J."/>
            <person name="Bao Y."/>
            <person name="Liu F."/>
            <person name="Qi X."/>
            <person name="Gang D.R."/>
            <person name="Wen J."/>
            <person name="Li J."/>
        </authorList>
    </citation>
    <scope>NUCLEOTIDE SEQUENCE</scope>
    <source>
        <strain evidence="4">Dzin_1.0</strain>
    </source>
</reference>
<feature type="compositionally biased region" description="Basic and acidic residues" evidence="1">
    <location>
        <begin position="153"/>
        <end position="168"/>
    </location>
</feature>
<accession>A0A9D5C6S4</accession>
<dbReference type="OrthoDB" id="778097at2759"/>
<gene>
    <name evidence="4" type="ORF">J5N97_023979</name>
</gene>
<evidence type="ECO:0000313" key="4">
    <source>
        <dbReference type="EMBL" id="KAJ0967062.1"/>
    </source>
</evidence>
<protein>
    <recommendedName>
        <fullName evidence="3">DUF4408 domain-containing protein</fullName>
    </recommendedName>
</protein>
<feature type="domain" description="DUF4408" evidence="3">
    <location>
        <begin position="79"/>
        <end position="109"/>
    </location>
</feature>
<evidence type="ECO:0000256" key="2">
    <source>
        <dbReference type="SAM" id="Phobius"/>
    </source>
</evidence>
<evidence type="ECO:0000259" key="3">
    <source>
        <dbReference type="Pfam" id="PF14364"/>
    </source>
</evidence>
<keyword evidence="2" id="KW-0812">Transmembrane</keyword>
<dbReference type="Proteomes" id="UP001085076">
    <property type="component" value="Miscellaneous, Linkage group lg07"/>
</dbReference>
<feature type="transmembrane region" description="Helical" evidence="2">
    <location>
        <begin position="42"/>
        <end position="67"/>
    </location>
</feature>
<name>A0A9D5C6S4_9LILI</name>
<dbReference type="EMBL" id="JAGGNH010000007">
    <property type="protein sequence ID" value="KAJ0967062.1"/>
    <property type="molecule type" value="Genomic_DNA"/>
</dbReference>
<keyword evidence="5" id="KW-1185">Reference proteome</keyword>
<dbReference type="InterPro" id="IPR025520">
    <property type="entry name" value="DUF4408"/>
</dbReference>
<dbReference type="Pfam" id="PF14364">
    <property type="entry name" value="DUF4408"/>
    <property type="match status" value="1"/>
</dbReference>
<feature type="transmembrane region" description="Helical" evidence="2">
    <location>
        <begin position="87"/>
        <end position="106"/>
    </location>
</feature>
<proteinExistence type="predicted"/>
<keyword evidence="2" id="KW-0472">Membrane</keyword>